<feature type="region of interest" description="Disordered" evidence="1">
    <location>
        <begin position="1"/>
        <end position="29"/>
    </location>
</feature>
<accession>A0A9W7CE98</accession>
<evidence type="ECO:0000256" key="1">
    <source>
        <dbReference type="SAM" id="MobiDB-lite"/>
    </source>
</evidence>
<organism evidence="2 3">
    <name type="scientific">Triparma retinervis</name>
    <dbReference type="NCBI Taxonomy" id="2557542"/>
    <lineage>
        <taxon>Eukaryota</taxon>
        <taxon>Sar</taxon>
        <taxon>Stramenopiles</taxon>
        <taxon>Ochrophyta</taxon>
        <taxon>Bolidophyceae</taxon>
        <taxon>Parmales</taxon>
        <taxon>Triparmaceae</taxon>
        <taxon>Triparma</taxon>
    </lineage>
</organism>
<dbReference type="OrthoDB" id="192725at2759"/>
<gene>
    <name evidence="2" type="ORF">TrRE_jg2425</name>
</gene>
<dbReference type="AlphaFoldDB" id="A0A9W7CE98"/>
<sequence length="494" mass="55440">MSDGNSSQGKGAGNNSRLGTSTSDLGDSMLSQNKKNFSILKDSADAAAAESEAKLIRMFKEHLKETEELCLRFRANGSSITDTDVKLLGPRLKTISESFLKTTQETDMHIKQVEEHFDSKIREMKKNFEEGINTERKNCSLAIARLEASVVSEREKGASNLKEAVSQHSSVVSEMQRALEEQSALNGEAIRRHEKDFLMKQNAILSNLKKAASVETEKIQAESLANMEKAAKDAIQRQRSFYEMEKRAERVAAEKFSGMVAELRAKWEGGERKREEDIEARVRAEYEGRVKALEQEVGLGKKMAEEAQAKWMDAVTKQNYKHQEEMAAFSERCSRDYGDKVAGMMKRVTDQFNVYERQLMEKDSVMAGRTMDFEGKLAEMKAAVHVWKEDQMEALERKQASNMTALEAKYMKEIDGLLDRVGSLQASLKESEGDGGGGRGSRVKIDGILSGFISIKRALELAPHEQVAMLMKLLQHARFSPNLASCYAGLERKY</sequence>
<reference evidence="2" key="1">
    <citation type="submission" date="2022-07" db="EMBL/GenBank/DDBJ databases">
        <title>Genome analysis of Parmales, a sister group of diatoms, reveals the evolutionary specialization of diatoms from phago-mixotrophs to photoautotrophs.</title>
        <authorList>
            <person name="Ban H."/>
            <person name="Sato S."/>
            <person name="Yoshikawa S."/>
            <person name="Kazumasa Y."/>
            <person name="Nakamura Y."/>
            <person name="Ichinomiya M."/>
            <person name="Saitoh K."/>
            <person name="Sato N."/>
            <person name="Blanc-Mathieu R."/>
            <person name="Endo H."/>
            <person name="Kuwata A."/>
            <person name="Ogata H."/>
        </authorList>
    </citation>
    <scope>NUCLEOTIDE SEQUENCE</scope>
</reference>
<evidence type="ECO:0000313" key="2">
    <source>
        <dbReference type="EMBL" id="GMI08315.1"/>
    </source>
</evidence>
<proteinExistence type="predicted"/>
<dbReference type="EMBL" id="BRXZ01000259">
    <property type="protein sequence ID" value="GMI08315.1"/>
    <property type="molecule type" value="Genomic_DNA"/>
</dbReference>
<name>A0A9W7CE98_9STRA</name>
<evidence type="ECO:0000313" key="3">
    <source>
        <dbReference type="Proteomes" id="UP001165082"/>
    </source>
</evidence>
<comment type="caution">
    <text evidence="2">The sequence shown here is derived from an EMBL/GenBank/DDBJ whole genome shotgun (WGS) entry which is preliminary data.</text>
</comment>
<protein>
    <submittedName>
        <fullName evidence="2">Uncharacterized protein</fullName>
    </submittedName>
</protein>
<keyword evidence="3" id="KW-1185">Reference proteome</keyword>
<feature type="non-terminal residue" evidence="2">
    <location>
        <position position="494"/>
    </location>
</feature>
<dbReference type="Proteomes" id="UP001165082">
    <property type="component" value="Unassembled WGS sequence"/>
</dbReference>